<dbReference type="AlphaFoldDB" id="A0A431VTG5"/>
<gene>
    <name evidence="3" type="ORF">EKG39_21885</name>
</gene>
<protein>
    <submittedName>
        <fullName evidence="3">Class C beta-lactamase-related serine hydrolase</fullName>
    </submittedName>
</protein>
<evidence type="ECO:0000313" key="3">
    <source>
        <dbReference type="EMBL" id="RTR26461.1"/>
    </source>
</evidence>
<keyword evidence="3" id="KW-0378">Hydrolase</keyword>
<keyword evidence="4" id="KW-1185">Reference proteome</keyword>
<dbReference type="Gene3D" id="3.40.710.10">
    <property type="entry name" value="DD-peptidase/beta-lactamase superfamily"/>
    <property type="match status" value="1"/>
</dbReference>
<dbReference type="PANTHER" id="PTHR43283">
    <property type="entry name" value="BETA-LACTAMASE-RELATED"/>
    <property type="match status" value="1"/>
</dbReference>
<evidence type="ECO:0000256" key="1">
    <source>
        <dbReference type="SAM" id="SignalP"/>
    </source>
</evidence>
<reference evidence="3 4" key="1">
    <citation type="submission" date="2018-12" db="EMBL/GenBank/DDBJ databases">
        <authorList>
            <person name="Yu L."/>
        </authorList>
    </citation>
    <scope>NUCLEOTIDE SEQUENCE [LARGE SCALE GENOMIC DNA]</scope>
    <source>
        <strain evidence="3 4">HAW-EB5</strain>
    </source>
</reference>
<evidence type="ECO:0000313" key="4">
    <source>
        <dbReference type="Proteomes" id="UP000282060"/>
    </source>
</evidence>
<dbReference type="EMBL" id="RXNV01000021">
    <property type="protein sequence ID" value="RTR26461.1"/>
    <property type="molecule type" value="Genomic_DNA"/>
</dbReference>
<feature type="signal peptide" evidence="1">
    <location>
        <begin position="1"/>
        <end position="20"/>
    </location>
</feature>
<dbReference type="Pfam" id="PF00144">
    <property type="entry name" value="Beta-lactamase"/>
    <property type="match status" value="1"/>
</dbReference>
<sequence length="460" mass="50812">MKKSLIALSLALTTAFAANATVTYHEPDAQMEANLNAYGAGVENWEEARLTQLTMADSHLYHHYALIHNNPEKALELKVIGGLDVSKIMLDNVIPGKKISLYDVMRDRAAIQNYVVMNKKGEIIAEDYWNGTDKDTKNHIMSAHKSFTSMAIFIAEREGFLKMSDPIGKFAPEVKGTQWENIPLQNFADMSAGAVDLPDSRPDYHWGSYGAGTTGSWDSNMPSVMGYNGLHVVDGKLLPKADNLGQLNTFSDYLKIFATTTSPKYAPGEVYEYKDVNTEMLGLAIVRSSGLTLSEFFEKYLWSKGGFTSDMTMYVNQAHESAASGSANMTARDFAIGSLLMANGGKNHLGEQVLPKGYVDAILNGDDSVKAAWSKVSYEYMIFPTAFYKNQWRTATHPVTGRTISTMIGVNGQYSAFDHENGNVISISGAYRQPSGQQMVMLYMFDTMFTIFDKLASNSK</sequence>
<dbReference type="InterPro" id="IPR001466">
    <property type="entry name" value="Beta-lactam-related"/>
</dbReference>
<dbReference type="PANTHER" id="PTHR43283:SF7">
    <property type="entry name" value="BETA-LACTAMASE-RELATED DOMAIN-CONTAINING PROTEIN"/>
    <property type="match status" value="1"/>
</dbReference>
<dbReference type="SUPFAM" id="SSF56601">
    <property type="entry name" value="beta-lactamase/transpeptidase-like"/>
    <property type="match status" value="1"/>
</dbReference>
<feature type="chain" id="PRO_5019338007" evidence="1">
    <location>
        <begin position="21"/>
        <end position="460"/>
    </location>
</feature>
<dbReference type="Proteomes" id="UP000282060">
    <property type="component" value="Unassembled WGS sequence"/>
</dbReference>
<dbReference type="InterPro" id="IPR050789">
    <property type="entry name" value="Diverse_Enzym_Activities"/>
</dbReference>
<dbReference type="GO" id="GO:0016787">
    <property type="term" value="F:hydrolase activity"/>
    <property type="evidence" value="ECO:0007669"/>
    <property type="project" value="UniProtKB-KW"/>
</dbReference>
<dbReference type="InterPro" id="IPR012338">
    <property type="entry name" value="Beta-lactam/transpept-like"/>
</dbReference>
<comment type="caution">
    <text evidence="3">The sequence shown here is derived from an EMBL/GenBank/DDBJ whole genome shotgun (WGS) entry which is preliminary data.</text>
</comment>
<organism evidence="3 4">
    <name type="scientific">Shewanella atlantica</name>
    <dbReference type="NCBI Taxonomy" id="271099"/>
    <lineage>
        <taxon>Bacteria</taxon>
        <taxon>Pseudomonadati</taxon>
        <taxon>Pseudomonadota</taxon>
        <taxon>Gammaproteobacteria</taxon>
        <taxon>Alteromonadales</taxon>
        <taxon>Shewanellaceae</taxon>
        <taxon>Shewanella</taxon>
    </lineage>
</organism>
<accession>A0A431VTG5</accession>
<dbReference type="RefSeq" id="WP_126508112.1">
    <property type="nucleotide sequence ID" value="NZ_RXNV01000021.1"/>
</dbReference>
<evidence type="ECO:0000259" key="2">
    <source>
        <dbReference type="Pfam" id="PF00144"/>
    </source>
</evidence>
<dbReference type="OrthoDB" id="9814204at2"/>
<proteinExistence type="predicted"/>
<keyword evidence="1" id="KW-0732">Signal</keyword>
<name>A0A431VTG5_9GAMM</name>
<feature type="domain" description="Beta-lactamase-related" evidence="2">
    <location>
        <begin position="115"/>
        <end position="357"/>
    </location>
</feature>